<evidence type="ECO:0000313" key="3">
    <source>
        <dbReference type="Proteomes" id="UP001066276"/>
    </source>
</evidence>
<dbReference type="EMBL" id="JANPWB010000003">
    <property type="protein sequence ID" value="KAJ1200006.1"/>
    <property type="molecule type" value="Genomic_DNA"/>
</dbReference>
<feature type="compositionally biased region" description="Basic and acidic residues" evidence="1">
    <location>
        <begin position="66"/>
        <end position="85"/>
    </location>
</feature>
<organism evidence="2 3">
    <name type="scientific">Pleurodeles waltl</name>
    <name type="common">Iberian ribbed newt</name>
    <dbReference type="NCBI Taxonomy" id="8319"/>
    <lineage>
        <taxon>Eukaryota</taxon>
        <taxon>Metazoa</taxon>
        <taxon>Chordata</taxon>
        <taxon>Craniata</taxon>
        <taxon>Vertebrata</taxon>
        <taxon>Euteleostomi</taxon>
        <taxon>Amphibia</taxon>
        <taxon>Batrachia</taxon>
        <taxon>Caudata</taxon>
        <taxon>Salamandroidea</taxon>
        <taxon>Salamandridae</taxon>
        <taxon>Pleurodelinae</taxon>
        <taxon>Pleurodeles</taxon>
    </lineage>
</organism>
<comment type="caution">
    <text evidence="2">The sequence shown here is derived from an EMBL/GenBank/DDBJ whole genome shotgun (WGS) entry which is preliminary data.</text>
</comment>
<evidence type="ECO:0000256" key="1">
    <source>
        <dbReference type="SAM" id="MobiDB-lite"/>
    </source>
</evidence>
<feature type="region of interest" description="Disordered" evidence="1">
    <location>
        <begin position="66"/>
        <end position="142"/>
    </location>
</feature>
<reference evidence="2" key="1">
    <citation type="journal article" date="2022" name="bioRxiv">
        <title>Sequencing and chromosome-scale assembly of the giantPleurodeles waltlgenome.</title>
        <authorList>
            <person name="Brown T."/>
            <person name="Elewa A."/>
            <person name="Iarovenko S."/>
            <person name="Subramanian E."/>
            <person name="Araus A.J."/>
            <person name="Petzold A."/>
            <person name="Susuki M."/>
            <person name="Suzuki K.-i.T."/>
            <person name="Hayashi T."/>
            <person name="Toyoda A."/>
            <person name="Oliveira C."/>
            <person name="Osipova E."/>
            <person name="Leigh N.D."/>
            <person name="Simon A."/>
            <person name="Yun M.H."/>
        </authorList>
    </citation>
    <scope>NUCLEOTIDE SEQUENCE</scope>
    <source>
        <strain evidence="2">20211129_DDA</strain>
        <tissue evidence="2">Liver</tissue>
    </source>
</reference>
<protein>
    <submittedName>
        <fullName evidence="2">Uncharacterized protein</fullName>
    </submittedName>
</protein>
<evidence type="ECO:0000313" key="2">
    <source>
        <dbReference type="EMBL" id="KAJ1200006.1"/>
    </source>
</evidence>
<keyword evidence="3" id="KW-1185">Reference proteome</keyword>
<feature type="compositionally biased region" description="Basic and acidic residues" evidence="1">
    <location>
        <begin position="123"/>
        <end position="136"/>
    </location>
</feature>
<gene>
    <name evidence="2" type="ORF">NDU88_003836</name>
</gene>
<accession>A0AAV7VI06</accession>
<name>A0AAV7VI06_PLEWA</name>
<sequence>MFPGLLNKHERPRLFTLKNRRALEVKTKASEEARALACKHRNLSLGNSACRAHAAQCRETTFSAGTKEEDGDVRGEGCHKGERSSLLENAEDGERRRQEGAALPGDTEFRHREIPPGCSETRQTQREDRAGEDGGRENAGAGHVLGRACTGYFLGVGKERQGKSCNKPKHMKYTIMKGEVTQQA</sequence>
<dbReference type="Proteomes" id="UP001066276">
    <property type="component" value="Chromosome 2_1"/>
</dbReference>
<dbReference type="AlphaFoldDB" id="A0AAV7VI06"/>
<proteinExistence type="predicted"/>